<reference evidence="9" key="1">
    <citation type="journal article" date="2020" name="mSystems">
        <title>Genome- and Community-Level Interaction Insights into Carbon Utilization and Element Cycling Functions of Hydrothermarchaeota in Hydrothermal Sediment.</title>
        <authorList>
            <person name="Zhou Z."/>
            <person name="Liu Y."/>
            <person name="Xu W."/>
            <person name="Pan J."/>
            <person name="Luo Z.H."/>
            <person name="Li M."/>
        </authorList>
    </citation>
    <scope>NUCLEOTIDE SEQUENCE [LARGE SCALE GENOMIC DNA]</scope>
    <source>
        <strain evidence="9">HyVt-577</strain>
    </source>
</reference>
<evidence type="ECO:0000256" key="6">
    <source>
        <dbReference type="PIRSR" id="PIRSR600223-1"/>
    </source>
</evidence>
<comment type="catalytic activity">
    <reaction evidence="1 7">
        <text>Cleavage of hydrophobic, N-terminal signal or leader sequences from secreted and periplasmic proteins.</text>
        <dbReference type="EC" id="3.4.21.89"/>
    </reaction>
</comment>
<dbReference type="GO" id="GO:0009003">
    <property type="term" value="F:signal peptidase activity"/>
    <property type="evidence" value="ECO:0007669"/>
    <property type="project" value="UniProtKB-EC"/>
</dbReference>
<dbReference type="PROSITE" id="PS00761">
    <property type="entry name" value="SPASE_I_3"/>
    <property type="match status" value="1"/>
</dbReference>
<evidence type="ECO:0000256" key="1">
    <source>
        <dbReference type="ARBA" id="ARBA00000677"/>
    </source>
</evidence>
<dbReference type="CDD" id="cd06530">
    <property type="entry name" value="S26_SPase_I"/>
    <property type="match status" value="1"/>
</dbReference>
<dbReference type="EC" id="3.4.21.89" evidence="3 7"/>
<dbReference type="PANTHER" id="PTHR43390:SF1">
    <property type="entry name" value="CHLOROPLAST PROCESSING PEPTIDASE"/>
    <property type="match status" value="1"/>
</dbReference>
<dbReference type="Pfam" id="PF10502">
    <property type="entry name" value="Peptidase_S26"/>
    <property type="match status" value="1"/>
</dbReference>
<evidence type="ECO:0000256" key="3">
    <source>
        <dbReference type="ARBA" id="ARBA00013208"/>
    </source>
</evidence>
<evidence type="ECO:0000259" key="8">
    <source>
        <dbReference type="Pfam" id="PF10502"/>
    </source>
</evidence>
<comment type="similarity">
    <text evidence="2 7">Belongs to the peptidase S26 family.</text>
</comment>
<feature type="active site" evidence="6">
    <location>
        <position position="43"/>
    </location>
</feature>
<dbReference type="GO" id="GO:0004252">
    <property type="term" value="F:serine-type endopeptidase activity"/>
    <property type="evidence" value="ECO:0007669"/>
    <property type="project" value="InterPro"/>
</dbReference>
<gene>
    <name evidence="9" type="primary">lepB</name>
    <name evidence="9" type="ORF">ENK44_04215</name>
</gene>
<comment type="caution">
    <text evidence="9">The sequence shown here is derived from an EMBL/GenBank/DDBJ whole genome shotgun (WGS) entry which is preliminary data.</text>
</comment>
<dbReference type="InterPro" id="IPR019758">
    <property type="entry name" value="Pept_S26A_signal_pept_1_CS"/>
</dbReference>
<evidence type="ECO:0000256" key="4">
    <source>
        <dbReference type="ARBA" id="ARBA00019232"/>
    </source>
</evidence>
<dbReference type="InterPro" id="IPR036286">
    <property type="entry name" value="LexA/Signal_pep-like_sf"/>
</dbReference>
<proteinExistence type="inferred from homology"/>
<protein>
    <recommendedName>
        <fullName evidence="4 7">Signal peptidase I</fullName>
        <ecNumber evidence="3 7">3.4.21.89</ecNumber>
    </recommendedName>
</protein>
<evidence type="ECO:0000256" key="2">
    <source>
        <dbReference type="ARBA" id="ARBA00009370"/>
    </source>
</evidence>
<dbReference type="NCBIfam" id="TIGR02227">
    <property type="entry name" value="sigpep_I_bact"/>
    <property type="match status" value="1"/>
</dbReference>
<dbReference type="PRINTS" id="PR00727">
    <property type="entry name" value="LEADERPTASE"/>
</dbReference>
<dbReference type="Proteomes" id="UP000885779">
    <property type="component" value="Unassembled WGS sequence"/>
</dbReference>
<dbReference type="PANTHER" id="PTHR43390">
    <property type="entry name" value="SIGNAL PEPTIDASE I"/>
    <property type="match status" value="1"/>
</dbReference>
<dbReference type="Gene3D" id="2.10.109.10">
    <property type="entry name" value="Umud Fragment, subunit A"/>
    <property type="match status" value="1"/>
</dbReference>
<comment type="subcellular location">
    <subcellularLocation>
        <location evidence="7">Membrane</location>
        <topology evidence="7">Single-pass type II membrane protein</topology>
    </subcellularLocation>
</comment>
<organism evidence="9">
    <name type="scientific">Caldithrix abyssi</name>
    <dbReference type="NCBI Taxonomy" id="187145"/>
    <lineage>
        <taxon>Bacteria</taxon>
        <taxon>Pseudomonadati</taxon>
        <taxon>Calditrichota</taxon>
        <taxon>Calditrichia</taxon>
        <taxon>Calditrichales</taxon>
        <taxon>Calditrichaceae</taxon>
        <taxon>Caldithrix</taxon>
    </lineage>
</organism>
<dbReference type="InterPro" id="IPR000223">
    <property type="entry name" value="Pept_S26A_signal_pept_1"/>
</dbReference>
<keyword evidence="7" id="KW-0645">Protease</keyword>
<evidence type="ECO:0000256" key="7">
    <source>
        <dbReference type="RuleBase" id="RU362042"/>
    </source>
</evidence>
<feature type="active site" evidence="6">
    <location>
        <position position="111"/>
    </location>
</feature>
<dbReference type="SUPFAM" id="SSF51306">
    <property type="entry name" value="LexA/Signal peptidase"/>
    <property type="match status" value="1"/>
</dbReference>
<feature type="domain" description="Peptidase S26" evidence="8">
    <location>
        <begin position="19"/>
        <end position="213"/>
    </location>
</feature>
<name>A0A7V4TZK8_CALAY</name>
<sequence>METPKVEKKKPFKFLTEGLFGALIAALIIRQFLVQAYTIPTASMEKTLLIGDFLLVNKFNYGMRTPDWIGIPYTNIGFDVPWFRFPALKEVKPYDVVIFRYPKDPMVDYIKRCIAVGGQKVEIIDKEVFVDGKPFPKPPKMQYVDPNIYKRNQGRFIFPTFMNLGSRDNYGPITIPENKYWVMGDNRDNSADSRVWGFVPHENIVGQALIIYFSWDSHPPLSQFFKKIRFGRIGWVIR</sequence>
<dbReference type="GO" id="GO:0016020">
    <property type="term" value="C:membrane"/>
    <property type="evidence" value="ECO:0007669"/>
    <property type="project" value="UniProtKB-SubCell"/>
</dbReference>
<dbReference type="InterPro" id="IPR019533">
    <property type="entry name" value="Peptidase_S26"/>
</dbReference>
<keyword evidence="5 7" id="KW-0378">Hydrolase</keyword>
<dbReference type="AlphaFoldDB" id="A0A7V4TZK8"/>
<dbReference type="EMBL" id="DRQG01000034">
    <property type="protein sequence ID" value="HGY54883.1"/>
    <property type="molecule type" value="Genomic_DNA"/>
</dbReference>
<accession>A0A7V4TZK8</accession>
<evidence type="ECO:0000256" key="5">
    <source>
        <dbReference type="ARBA" id="ARBA00022801"/>
    </source>
</evidence>
<dbReference type="GO" id="GO:0006465">
    <property type="term" value="P:signal peptide processing"/>
    <property type="evidence" value="ECO:0007669"/>
    <property type="project" value="InterPro"/>
</dbReference>
<evidence type="ECO:0000313" key="9">
    <source>
        <dbReference type="EMBL" id="HGY54883.1"/>
    </source>
</evidence>